<reference evidence="2" key="2">
    <citation type="journal article" date="2024" name="Plant">
        <title>Genomic evolution and insights into agronomic trait innovations of Sesamum species.</title>
        <authorList>
            <person name="Miao H."/>
            <person name="Wang L."/>
            <person name="Qu L."/>
            <person name="Liu H."/>
            <person name="Sun Y."/>
            <person name="Le M."/>
            <person name="Wang Q."/>
            <person name="Wei S."/>
            <person name="Zheng Y."/>
            <person name="Lin W."/>
            <person name="Duan Y."/>
            <person name="Cao H."/>
            <person name="Xiong S."/>
            <person name="Wang X."/>
            <person name="Wei L."/>
            <person name="Li C."/>
            <person name="Ma Q."/>
            <person name="Ju M."/>
            <person name="Zhao R."/>
            <person name="Li G."/>
            <person name="Mu C."/>
            <person name="Tian Q."/>
            <person name="Mei H."/>
            <person name="Zhang T."/>
            <person name="Gao T."/>
            <person name="Zhang H."/>
        </authorList>
    </citation>
    <scope>NUCLEOTIDE SEQUENCE</scope>
    <source>
        <strain evidence="2">G01</strain>
    </source>
</reference>
<reference evidence="2" key="1">
    <citation type="submission" date="2020-06" db="EMBL/GenBank/DDBJ databases">
        <authorList>
            <person name="Li T."/>
            <person name="Hu X."/>
            <person name="Zhang T."/>
            <person name="Song X."/>
            <person name="Zhang H."/>
            <person name="Dai N."/>
            <person name="Sheng W."/>
            <person name="Hou X."/>
            <person name="Wei L."/>
        </authorList>
    </citation>
    <scope>NUCLEOTIDE SEQUENCE</scope>
    <source>
        <strain evidence="2">G01</strain>
        <tissue evidence="2">Leaf</tissue>
    </source>
</reference>
<dbReference type="AlphaFoldDB" id="A0AAW2IQ75"/>
<gene>
    <name evidence="2" type="ORF">Sangu_2834400</name>
</gene>
<evidence type="ECO:0000313" key="2">
    <source>
        <dbReference type="EMBL" id="KAL0284296.1"/>
    </source>
</evidence>
<feature type="region of interest" description="Disordered" evidence="1">
    <location>
        <begin position="14"/>
        <end position="58"/>
    </location>
</feature>
<evidence type="ECO:0000256" key="1">
    <source>
        <dbReference type="SAM" id="MobiDB-lite"/>
    </source>
</evidence>
<accession>A0AAW2IQ75</accession>
<dbReference type="EMBL" id="JACGWK010001663">
    <property type="protein sequence ID" value="KAL0284296.1"/>
    <property type="molecule type" value="Genomic_DNA"/>
</dbReference>
<proteinExistence type="predicted"/>
<organism evidence="2">
    <name type="scientific">Sesamum angustifolium</name>
    <dbReference type="NCBI Taxonomy" id="2727405"/>
    <lineage>
        <taxon>Eukaryota</taxon>
        <taxon>Viridiplantae</taxon>
        <taxon>Streptophyta</taxon>
        <taxon>Embryophyta</taxon>
        <taxon>Tracheophyta</taxon>
        <taxon>Spermatophyta</taxon>
        <taxon>Magnoliopsida</taxon>
        <taxon>eudicotyledons</taxon>
        <taxon>Gunneridae</taxon>
        <taxon>Pentapetalae</taxon>
        <taxon>asterids</taxon>
        <taxon>lamiids</taxon>
        <taxon>Lamiales</taxon>
        <taxon>Pedaliaceae</taxon>
        <taxon>Sesamum</taxon>
    </lineage>
</organism>
<comment type="caution">
    <text evidence="2">The sequence shown here is derived from an EMBL/GenBank/DDBJ whole genome shotgun (WGS) entry which is preliminary data.</text>
</comment>
<sequence>MHQCSGCWWPSAVQETKQNSSKRPEQKTGVETGAADSDFPAGQWATPQKLAGNEAQKQEKNALVFRVLLVFRRCKKSSNNSSKSAKLAD</sequence>
<name>A0AAW2IQ75_9LAMI</name>
<protein>
    <submittedName>
        <fullName evidence="2">Uncharacterized protein</fullName>
    </submittedName>
</protein>